<reference evidence="1" key="1">
    <citation type="journal article" date="2021" name="PeerJ">
        <title>Extensive microbial diversity within the chicken gut microbiome revealed by metagenomics and culture.</title>
        <authorList>
            <person name="Gilroy R."/>
            <person name="Ravi A."/>
            <person name="Getino M."/>
            <person name="Pursley I."/>
            <person name="Horton D.L."/>
            <person name="Alikhan N.F."/>
            <person name="Baker D."/>
            <person name="Gharbi K."/>
            <person name="Hall N."/>
            <person name="Watson M."/>
            <person name="Adriaenssens E.M."/>
            <person name="Foster-Nyarko E."/>
            <person name="Jarju S."/>
            <person name="Secka A."/>
            <person name="Antonio M."/>
            <person name="Oren A."/>
            <person name="Chaudhuri R.R."/>
            <person name="La Ragione R."/>
            <person name="Hildebrand F."/>
            <person name="Pallen M.J."/>
        </authorList>
    </citation>
    <scope>NUCLEOTIDE SEQUENCE</scope>
    <source>
        <strain evidence="1">ChiHecec2B26-7398</strain>
    </source>
</reference>
<reference evidence="1" key="2">
    <citation type="submission" date="2021-04" db="EMBL/GenBank/DDBJ databases">
        <authorList>
            <person name="Gilroy R."/>
        </authorList>
    </citation>
    <scope>NUCLEOTIDE SEQUENCE</scope>
    <source>
        <strain evidence="1">ChiHecec2B26-7398</strain>
    </source>
</reference>
<comment type="caution">
    <text evidence="1">The sequence shown here is derived from an EMBL/GenBank/DDBJ whole genome shotgun (WGS) entry which is preliminary data.</text>
</comment>
<keyword evidence="1" id="KW-0328">Glycosyltransferase</keyword>
<dbReference type="GO" id="GO:0016757">
    <property type="term" value="F:glycosyltransferase activity"/>
    <property type="evidence" value="ECO:0007669"/>
    <property type="project" value="UniProtKB-KW"/>
</dbReference>
<dbReference type="Pfam" id="PF13692">
    <property type="entry name" value="Glyco_trans_1_4"/>
    <property type="match status" value="1"/>
</dbReference>
<feature type="non-terminal residue" evidence="1">
    <location>
        <position position="392"/>
    </location>
</feature>
<evidence type="ECO:0000313" key="2">
    <source>
        <dbReference type="Proteomes" id="UP000886751"/>
    </source>
</evidence>
<dbReference type="EC" id="2.4.-.-" evidence="1"/>
<dbReference type="EMBL" id="DXEI01000107">
    <property type="protein sequence ID" value="HIX95216.1"/>
    <property type="molecule type" value="Genomic_DNA"/>
</dbReference>
<dbReference type="AlphaFoldDB" id="A0A9D1Y1I3"/>
<dbReference type="Proteomes" id="UP000886751">
    <property type="component" value="Unassembled WGS sequence"/>
</dbReference>
<sequence>MGRVFVISGARFPRGGAAANYLQYLGQALQCAGYETYLLCDLNPEYLQPDAPLLQWNGLMVCPVRPAASRLARYWQARSGFAGQRAASLRQFGIGKQDTVVVLGEEKTLLLQLLRLRRQYGFKIIGGQLEMFAMEDFPPKRRRWRYLCYHDVLENVYPRFDAIMGISTFIARHYAAKGAKSYCVPILADCAAVPLPHKAMDKARFIIPANGKMKDDLRGMVRGFLALPDPVLQTVELHLCGVTQQDLQRILSPAEAARLRGMMTVHDWMVYDELDALYRRMHFLLLSRGVCQMTQANFPSKVPETMNYGIVPIASDVGDYTKYYLRDGENSLFIPGDGEEACARAIRRALALFPHGFPELSRAARRCVEQKFDYHVWAPTLRAMIEQTAGRG</sequence>
<dbReference type="Gene3D" id="3.40.50.2000">
    <property type="entry name" value="Glycogen Phosphorylase B"/>
    <property type="match status" value="1"/>
</dbReference>
<accession>A0A9D1Y1I3</accession>
<gene>
    <name evidence="1" type="ORF">H9846_07135</name>
</gene>
<protein>
    <submittedName>
        <fullName evidence="1">Glycosyltransferase</fullName>
        <ecNumber evidence="1">2.4.-.-</ecNumber>
    </submittedName>
</protein>
<organism evidence="1 2">
    <name type="scientific">Candidatus Gemmiger excrementipullorum</name>
    <dbReference type="NCBI Taxonomy" id="2838610"/>
    <lineage>
        <taxon>Bacteria</taxon>
        <taxon>Bacillati</taxon>
        <taxon>Bacillota</taxon>
        <taxon>Clostridia</taxon>
        <taxon>Eubacteriales</taxon>
        <taxon>Gemmiger</taxon>
    </lineage>
</organism>
<evidence type="ECO:0000313" key="1">
    <source>
        <dbReference type="EMBL" id="HIX95216.1"/>
    </source>
</evidence>
<proteinExistence type="predicted"/>
<keyword evidence="1" id="KW-0808">Transferase</keyword>
<dbReference type="SUPFAM" id="SSF53756">
    <property type="entry name" value="UDP-Glycosyltransferase/glycogen phosphorylase"/>
    <property type="match status" value="1"/>
</dbReference>
<name>A0A9D1Y1I3_9FIRM</name>